<evidence type="ECO:0000256" key="2">
    <source>
        <dbReference type="ARBA" id="ARBA00012438"/>
    </source>
</evidence>
<name>A0ABS8K6B9_9BURK</name>
<protein>
    <recommendedName>
        <fullName evidence="2">histidine kinase</fullName>
        <ecNumber evidence="2">2.7.13.3</ecNumber>
    </recommendedName>
</protein>
<evidence type="ECO:0000313" key="9">
    <source>
        <dbReference type="Proteomes" id="UP001431019"/>
    </source>
</evidence>
<evidence type="ECO:0000259" key="7">
    <source>
        <dbReference type="PROSITE" id="PS50110"/>
    </source>
</evidence>
<keyword evidence="9" id="KW-1185">Reference proteome</keyword>
<dbReference type="PROSITE" id="PS50110">
    <property type="entry name" value="RESPONSE_REGULATORY"/>
    <property type="match status" value="1"/>
</dbReference>
<gene>
    <name evidence="8" type="ORF">LJ656_34705</name>
</gene>
<dbReference type="SUPFAM" id="SSF52172">
    <property type="entry name" value="CheY-like"/>
    <property type="match status" value="1"/>
</dbReference>
<comment type="caution">
    <text evidence="8">The sequence shown here is derived from an EMBL/GenBank/DDBJ whole genome shotgun (WGS) entry which is preliminary data.</text>
</comment>
<dbReference type="Pfam" id="PF02518">
    <property type="entry name" value="HATPase_c"/>
    <property type="match status" value="1"/>
</dbReference>
<accession>A0ABS8K6B9</accession>
<dbReference type="PANTHER" id="PTHR43047:SF72">
    <property type="entry name" value="OSMOSENSING HISTIDINE PROTEIN KINASE SLN1"/>
    <property type="match status" value="1"/>
</dbReference>
<keyword evidence="5" id="KW-0597">Phosphoprotein</keyword>
<dbReference type="CDD" id="cd17580">
    <property type="entry name" value="REC_2_DhkD-like"/>
    <property type="match status" value="1"/>
</dbReference>
<dbReference type="InterPro" id="IPR003594">
    <property type="entry name" value="HATPase_dom"/>
</dbReference>
<dbReference type="InterPro" id="IPR004358">
    <property type="entry name" value="Sig_transdc_His_kin-like_C"/>
</dbReference>
<dbReference type="SMART" id="SM00387">
    <property type="entry name" value="HATPase_c"/>
    <property type="match status" value="1"/>
</dbReference>
<dbReference type="Pfam" id="PF00072">
    <property type="entry name" value="Response_reg"/>
    <property type="match status" value="1"/>
</dbReference>
<dbReference type="EC" id="2.7.13.3" evidence="2"/>
<dbReference type="Gene3D" id="3.30.565.10">
    <property type="entry name" value="Histidine kinase-like ATPase, C-terminal domain"/>
    <property type="match status" value="1"/>
</dbReference>
<feature type="domain" description="Response regulatory" evidence="7">
    <location>
        <begin position="160"/>
        <end position="276"/>
    </location>
</feature>
<dbReference type="SUPFAM" id="SSF55874">
    <property type="entry name" value="ATPase domain of HSP90 chaperone/DNA topoisomerase II/histidine kinase"/>
    <property type="match status" value="1"/>
</dbReference>
<feature type="domain" description="Histidine kinase" evidence="6">
    <location>
        <begin position="1"/>
        <end position="137"/>
    </location>
</feature>
<evidence type="ECO:0000256" key="5">
    <source>
        <dbReference type="PROSITE-ProRule" id="PRU00169"/>
    </source>
</evidence>
<dbReference type="PANTHER" id="PTHR43047">
    <property type="entry name" value="TWO-COMPONENT HISTIDINE PROTEIN KINASE"/>
    <property type="match status" value="1"/>
</dbReference>
<feature type="modified residue" description="4-aspartylphosphate" evidence="5">
    <location>
        <position position="209"/>
    </location>
</feature>
<dbReference type="EMBL" id="JAJITD010000041">
    <property type="protein sequence ID" value="MCC8397688.1"/>
    <property type="molecule type" value="Genomic_DNA"/>
</dbReference>
<dbReference type="RefSeq" id="WP_230513939.1">
    <property type="nucleotide sequence ID" value="NZ_JAJITD010000041.1"/>
</dbReference>
<dbReference type="CDD" id="cd00075">
    <property type="entry name" value="HATPase"/>
    <property type="match status" value="1"/>
</dbReference>
<dbReference type="InterPro" id="IPR001789">
    <property type="entry name" value="Sig_transdc_resp-reg_receiver"/>
</dbReference>
<keyword evidence="3" id="KW-0808">Transferase</keyword>
<dbReference type="InterPro" id="IPR005467">
    <property type="entry name" value="His_kinase_dom"/>
</dbReference>
<dbReference type="Proteomes" id="UP001431019">
    <property type="component" value="Unassembled WGS sequence"/>
</dbReference>
<keyword evidence="4" id="KW-0418">Kinase</keyword>
<proteinExistence type="predicted"/>
<evidence type="ECO:0000313" key="8">
    <source>
        <dbReference type="EMBL" id="MCC8397688.1"/>
    </source>
</evidence>
<dbReference type="Gene3D" id="3.40.50.2300">
    <property type="match status" value="1"/>
</dbReference>
<sequence length="279" mass="29688">MRAEIDARQHELTLVLPQALTIEGDAIRLEQIVTNLLGNAAKYTPAGGRIELKLVRNGEEAVLTVTDNGIGMTADFLPTIFTLFVQAERPLDRASAGLGLGLALVHKLVGLHHGTVHASSPGLGRGSTFVIRLPAPHGLIVPQPLSEDVTGDTALTVTHKILVVDDNADAADSTAMILQLEGHEVKVASNGPAALQYATEFRPGVILLDIGLPDMDGYEIAHRIRAIAGLAHTVLIAVSGYAGEDHRERARQAGFDHYLVKPAGLSRLNELIATSRGDR</sequence>
<comment type="catalytic activity">
    <reaction evidence="1">
        <text>ATP + protein L-histidine = ADP + protein N-phospho-L-histidine.</text>
        <dbReference type="EC" id="2.7.13.3"/>
    </reaction>
</comment>
<dbReference type="PROSITE" id="PS50109">
    <property type="entry name" value="HIS_KIN"/>
    <property type="match status" value="1"/>
</dbReference>
<dbReference type="InterPro" id="IPR011006">
    <property type="entry name" value="CheY-like_superfamily"/>
</dbReference>
<reference evidence="8 9" key="1">
    <citation type="submission" date="2021-11" db="EMBL/GenBank/DDBJ databases">
        <authorList>
            <person name="Oh E.-T."/>
            <person name="Kim S.-B."/>
        </authorList>
    </citation>
    <scope>NUCLEOTIDE SEQUENCE [LARGE SCALE GENOMIC DNA]</scope>
    <source>
        <strain evidence="8 9">MMS20-SJTR3</strain>
    </source>
</reference>
<dbReference type="InterPro" id="IPR036890">
    <property type="entry name" value="HATPase_C_sf"/>
</dbReference>
<evidence type="ECO:0000259" key="6">
    <source>
        <dbReference type="PROSITE" id="PS50109"/>
    </source>
</evidence>
<organism evidence="8 9">
    <name type="scientific">Paraburkholderia sejongensis</name>
    <dbReference type="NCBI Taxonomy" id="2886946"/>
    <lineage>
        <taxon>Bacteria</taxon>
        <taxon>Pseudomonadati</taxon>
        <taxon>Pseudomonadota</taxon>
        <taxon>Betaproteobacteria</taxon>
        <taxon>Burkholderiales</taxon>
        <taxon>Burkholderiaceae</taxon>
        <taxon>Paraburkholderia</taxon>
    </lineage>
</organism>
<evidence type="ECO:0000256" key="4">
    <source>
        <dbReference type="ARBA" id="ARBA00022777"/>
    </source>
</evidence>
<dbReference type="SMART" id="SM00448">
    <property type="entry name" value="REC"/>
    <property type="match status" value="1"/>
</dbReference>
<evidence type="ECO:0000256" key="1">
    <source>
        <dbReference type="ARBA" id="ARBA00000085"/>
    </source>
</evidence>
<evidence type="ECO:0000256" key="3">
    <source>
        <dbReference type="ARBA" id="ARBA00022679"/>
    </source>
</evidence>
<dbReference type="PRINTS" id="PR00344">
    <property type="entry name" value="BCTRLSENSOR"/>
</dbReference>